<dbReference type="EMBL" id="KQ760549">
    <property type="protein sequence ID" value="OAD59906.1"/>
    <property type="molecule type" value="Genomic_DNA"/>
</dbReference>
<evidence type="ECO:0000313" key="1">
    <source>
        <dbReference type="EMBL" id="OAD59906.1"/>
    </source>
</evidence>
<evidence type="ECO:0000313" key="2">
    <source>
        <dbReference type="Proteomes" id="UP000250275"/>
    </source>
</evidence>
<accession>A0A310SSQ1</accession>
<dbReference type="AlphaFoldDB" id="A0A310SSQ1"/>
<dbReference type="Proteomes" id="UP000250275">
    <property type="component" value="Unassembled WGS sequence"/>
</dbReference>
<sequence>MKYHRQFAKLRNSDLYVIAYTRVYRKGQAVFQFHKQILGWLLTVQQTDGRICERSLRN</sequence>
<gene>
    <name evidence="1" type="ORF">WN48_06471</name>
</gene>
<keyword evidence="2" id="KW-1185">Reference proteome</keyword>
<proteinExistence type="predicted"/>
<organism evidence="1 2">
    <name type="scientific">Eufriesea mexicana</name>
    <dbReference type="NCBI Taxonomy" id="516756"/>
    <lineage>
        <taxon>Eukaryota</taxon>
        <taxon>Metazoa</taxon>
        <taxon>Ecdysozoa</taxon>
        <taxon>Arthropoda</taxon>
        <taxon>Hexapoda</taxon>
        <taxon>Insecta</taxon>
        <taxon>Pterygota</taxon>
        <taxon>Neoptera</taxon>
        <taxon>Endopterygota</taxon>
        <taxon>Hymenoptera</taxon>
        <taxon>Apocrita</taxon>
        <taxon>Aculeata</taxon>
        <taxon>Apoidea</taxon>
        <taxon>Anthophila</taxon>
        <taxon>Apidae</taxon>
        <taxon>Eufriesea</taxon>
    </lineage>
</organism>
<reference evidence="1 2" key="1">
    <citation type="submission" date="2015-07" db="EMBL/GenBank/DDBJ databases">
        <title>The genome of Eufriesea mexicana.</title>
        <authorList>
            <person name="Pan H."/>
            <person name="Kapheim K."/>
        </authorList>
    </citation>
    <scope>NUCLEOTIDE SEQUENCE [LARGE SCALE GENOMIC DNA]</scope>
    <source>
        <strain evidence="1">0111107269</strain>
        <tissue evidence="1">Whole body</tissue>
    </source>
</reference>
<protein>
    <submittedName>
        <fullName evidence="1">Uncharacterized protein</fullName>
    </submittedName>
</protein>
<name>A0A310SSQ1_9HYME</name>